<accession>A0A3M7M990</accession>
<proteinExistence type="predicted"/>
<gene>
    <name evidence="2" type="ORF">GMOD_00005516</name>
</gene>
<evidence type="ECO:0000313" key="3">
    <source>
        <dbReference type="Proteomes" id="UP000265663"/>
    </source>
</evidence>
<keyword evidence="3" id="KW-1185">Reference proteome</keyword>
<sequence>MIKLGGQPCGSPDPWYLGKTKASVSCRAASLGQEPTGTLTCVGTGANKRLGGRVSARARSGPRRTGAKTKAESKTTLSPFAQARRL</sequence>
<dbReference type="EMBL" id="KE747826">
    <property type="protein sequence ID" value="RMZ71022.1"/>
    <property type="molecule type" value="Genomic_DNA"/>
</dbReference>
<evidence type="ECO:0000313" key="2">
    <source>
        <dbReference type="EMBL" id="RMZ71022.1"/>
    </source>
</evidence>
<reference evidence="2 3" key="1">
    <citation type="journal article" date="2014" name="PLoS ONE">
        <title>De novo Genome Assembly of the Fungal Plant Pathogen Pyrenophora semeniperda.</title>
        <authorList>
            <person name="Soliai M.M."/>
            <person name="Meyer S.E."/>
            <person name="Udall J.A."/>
            <person name="Elzinga D.E."/>
            <person name="Hermansen R.A."/>
            <person name="Bodily P.M."/>
            <person name="Hart A.A."/>
            <person name="Coleman C.E."/>
        </authorList>
    </citation>
    <scope>NUCLEOTIDE SEQUENCE [LARGE SCALE GENOMIC DNA]</scope>
    <source>
        <strain evidence="2 3">CCB06</strain>
        <tissue evidence="2">Mycelium</tissue>
    </source>
</reference>
<organism evidence="2 3">
    <name type="scientific">Pyrenophora seminiperda CCB06</name>
    <dbReference type="NCBI Taxonomy" id="1302712"/>
    <lineage>
        <taxon>Eukaryota</taxon>
        <taxon>Fungi</taxon>
        <taxon>Dikarya</taxon>
        <taxon>Ascomycota</taxon>
        <taxon>Pezizomycotina</taxon>
        <taxon>Dothideomycetes</taxon>
        <taxon>Pleosporomycetidae</taxon>
        <taxon>Pleosporales</taxon>
        <taxon>Pleosporineae</taxon>
        <taxon>Pleosporaceae</taxon>
        <taxon>Pyrenophora</taxon>
    </lineage>
</organism>
<feature type="region of interest" description="Disordered" evidence="1">
    <location>
        <begin position="52"/>
        <end position="86"/>
    </location>
</feature>
<evidence type="ECO:0000256" key="1">
    <source>
        <dbReference type="SAM" id="MobiDB-lite"/>
    </source>
</evidence>
<name>A0A3M7M990_9PLEO</name>
<protein>
    <submittedName>
        <fullName evidence="2">Uncharacterized protein</fullName>
    </submittedName>
</protein>
<dbReference type="Proteomes" id="UP000265663">
    <property type="component" value="Unassembled WGS sequence"/>
</dbReference>
<dbReference type="AlphaFoldDB" id="A0A3M7M990"/>